<organism evidence="4 5">
    <name type="scientific">Pleodorina starrii</name>
    <dbReference type="NCBI Taxonomy" id="330485"/>
    <lineage>
        <taxon>Eukaryota</taxon>
        <taxon>Viridiplantae</taxon>
        <taxon>Chlorophyta</taxon>
        <taxon>core chlorophytes</taxon>
        <taxon>Chlorophyceae</taxon>
        <taxon>CS clade</taxon>
        <taxon>Chlamydomonadales</taxon>
        <taxon>Volvocaceae</taxon>
        <taxon>Pleodorina</taxon>
    </lineage>
</organism>
<dbReference type="CDD" id="cd05374">
    <property type="entry name" value="17beta-HSD-like_SDR_c"/>
    <property type="match status" value="1"/>
</dbReference>
<dbReference type="Proteomes" id="UP001165080">
    <property type="component" value="Unassembled WGS sequence"/>
</dbReference>
<sequence length="281" mass="29611">MEGTSMATWLITGCSTGLGRALAEAVLAHGDNAVVTARDVAKVQDLADAYPDTAIAVMLDVTDDAQVTAAVGAAEARFGVVDVLVNNAGYGYRAAVEEGEDGPVHRLFDTHVFGTVRTIKAVLPGMRSRRSGTIVNLSSIGARICPEGSGYYAAVKAAIEALTLSLRKEVAPLGIDVMVVEPGAFRTDFADRSLTQSVEPIADYAQTAGKRRKEHDTVHGKQQGDPVKAAAALITAVESDEVPYMLLLGNDASDGFRAALDALRTEVDAWESISRSTDFDA</sequence>
<comment type="caution">
    <text evidence="4">The sequence shown here is derived from an EMBL/GenBank/DDBJ whole genome shotgun (WGS) entry which is preliminary data.</text>
</comment>
<dbReference type="InterPro" id="IPR002347">
    <property type="entry name" value="SDR_fam"/>
</dbReference>
<proteinExistence type="inferred from homology"/>
<dbReference type="Gene3D" id="3.40.50.720">
    <property type="entry name" value="NAD(P)-binding Rossmann-like Domain"/>
    <property type="match status" value="1"/>
</dbReference>
<dbReference type="InterPro" id="IPR051911">
    <property type="entry name" value="SDR_oxidoreductase"/>
</dbReference>
<dbReference type="PRINTS" id="PR00080">
    <property type="entry name" value="SDRFAMILY"/>
</dbReference>
<evidence type="ECO:0000256" key="2">
    <source>
        <dbReference type="ARBA" id="ARBA00023002"/>
    </source>
</evidence>
<evidence type="ECO:0000313" key="4">
    <source>
        <dbReference type="EMBL" id="GLC63052.1"/>
    </source>
</evidence>
<evidence type="ECO:0000313" key="5">
    <source>
        <dbReference type="Proteomes" id="UP001165080"/>
    </source>
</evidence>
<evidence type="ECO:0000256" key="1">
    <source>
        <dbReference type="ARBA" id="ARBA00006484"/>
    </source>
</evidence>
<keyword evidence="5" id="KW-1185">Reference proteome</keyword>
<dbReference type="InterPro" id="IPR036291">
    <property type="entry name" value="NAD(P)-bd_dom_sf"/>
</dbReference>
<evidence type="ECO:0000256" key="3">
    <source>
        <dbReference type="RuleBase" id="RU000363"/>
    </source>
</evidence>
<dbReference type="PANTHER" id="PTHR43976:SF16">
    <property type="entry name" value="SHORT-CHAIN DEHYDROGENASE_REDUCTASE FAMILY PROTEIN"/>
    <property type="match status" value="1"/>
</dbReference>
<keyword evidence="2" id="KW-0560">Oxidoreductase</keyword>
<name>A0A9W6C4C2_9CHLO</name>
<dbReference type="PRINTS" id="PR00081">
    <property type="entry name" value="GDHRDH"/>
</dbReference>
<dbReference type="EMBL" id="BRXU01000081">
    <property type="protein sequence ID" value="GLC63052.1"/>
    <property type="molecule type" value="Genomic_DNA"/>
</dbReference>
<gene>
    <name evidence="4" type="primary">PLESTB004207</name>
    <name evidence="4" type="ORF">PLESTB_001975700</name>
</gene>
<dbReference type="AlphaFoldDB" id="A0A9W6C4C2"/>
<reference evidence="4 5" key="1">
    <citation type="journal article" date="2023" name="Commun. Biol.">
        <title>Reorganization of the ancestral sex-determining regions during the evolution of trioecy in Pleodorina starrii.</title>
        <authorList>
            <person name="Takahashi K."/>
            <person name="Suzuki S."/>
            <person name="Kawai-Toyooka H."/>
            <person name="Yamamoto K."/>
            <person name="Hamaji T."/>
            <person name="Ootsuki R."/>
            <person name="Yamaguchi H."/>
            <person name="Kawachi M."/>
            <person name="Higashiyama T."/>
            <person name="Nozaki H."/>
        </authorList>
    </citation>
    <scope>NUCLEOTIDE SEQUENCE [LARGE SCALE GENOMIC DNA]</scope>
    <source>
        <strain evidence="4 5">NIES-4479</strain>
    </source>
</reference>
<dbReference type="NCBIfam" id="NF004824">
    <property type="entry name" value="PRK06180.1"/>
    <property type="match status" value="1"/>
</dbReference>
<dbReference type="Pfam" id="PF00106">
    <property type="entry name" value="adh_short"/>
    <property type="match status" value="1"/>
</dbReference>
<comment type="similarity">
    <text evidence="1 3">Belongs to the short-chain dehydrogenases/reductases (SDR) family.</text>
</comment>
<protein>
    <recommendedName>
        <fullName evidence="6">Short-chain dehydrogenase/reductase</fullName>
    </recommendedName>
</protein>
<dbReference type="SUPFAM" id="SSF51735">
    <property type="entry name" value="NAD(P)-binding Rossmann-fold domains"/>
    <property type="match status" value="1"/>
</dbReference>
<dbReference type="PANTHER" id="PTHR43976">
    <property type="entry name" value="SHORT CHAIN DEHYDROGENASE"/>
    <property type="match status" value="1"/>
</dbReference>
<dbReference type="GO" id="GO:0016491">
    <property type="term" value="F:oxidoreductase activity"/>
    <property type="evidence" value="ECO:0007669"/>
    <property type="project" value="UniProtKB-KW"/>
</dbReference>
<accession>A0A9W6C4C2</accession>
<evidence type="ECO:0008006" key="6">
    <source>
        <dbReference type="Google" id="ProtNLM"/>
    </source>
</evidence>